<dbReference type="PROSITE" id="PS50109">
    <property type="entry name" value="HIS_KIN"/>
    <property type="match status" value="1"/>
</dbReference>
<evidence type="ECO:0000256" key="4">
    <source>
        <dbReference type="ARBA" id="ARBA00022679"/>
    </source>
</evidence>
<keyword evidence="5" id="KW-0547">Nucleotide-binding</keyword>
<keyword evidence="3 9" id="KW-0597">Phosphoprotein</keyword>
<dbReference type="Pfam" id="PF00072">
    <property type="entry name" value="Response_reg"/>
    <property type="match status" value="1"/>
</dbReference>
<dbReference type="InterPro" id="IPR029016">
    <property type="entry name" value="GAF-like_dom_sf"/>
</dbReference>
<evidence type="ECO:0000256" key="6">
    <source>
        <dbReference type="ARBA" id="ARBA00022777"/>
    </source>
</evidence>
<dbReference type="Pfam" id="PF13185">
    <property type="entry name" value="GAF_2"/>
    <property type="match status" value="1"/>
</dbReference>
<dbReference type="Proteomes" id="UP000245048">
    <property type="component" value="Unassembled WGS sequence"/>
</dbReference>
<dbReference type="SMART" id="SM00448">
    <property type="entry name" value="REC"/>
    <property type="match status" value="1"/>
</dbReference>
<dbReference type="Pfam" id="PF02518">
    <property type="entry name" value="HATPase_c"/>
    <property type="match status" value="1"/>
</dbReference>
<dbReference type="InterPro" id="IPR001789">
    <property type="entry name" value="Sig_transdc_resp-reg_receiver"/>
</dbReference>
<feature type="transmembrane region" description="Helical" evidence="10">
    <location>
        <begin position="260"/>
        <end position="281"/>
    </location>
</feature>
<dbReference type="SUPFAM" id="SSF55785">
    <property type="entry name" value="PYP-like sensor domain (PAS domain)"/>
    <property type="match status" value="1"/>
</dbReference>
<evidence type="ECO:0000259" key="11">
    <source>
        <dbReference type="PROSITE" id="PS50109"/>
    </source>
</evidence>
<dbReference type="CDD" id="cd00130">
    <property type="entry name" value="PAS"/>
    <property type="match status" value="1"/>
</dbReference>
<dbReference type="SUPFAM" id="SSF55874">
    <property type="entry name" value="ATPase domain of HSP90 chaperone/DNA topoisomerase II/histidine kinase"/>
    <property type="match status" value="1"/>
</dbReference>
<dbReference type="Pfam" id="PF08448">
    <property type="entry name" value="PAS_4"/>
    <property type="match status" value="1"/>
</dbReference>
<keyword evidence="10" id="KW-0812">Transmembrane</keyword>
<evidence type="ECO:0000256" key="3">
    <source>
        <dbReference type="ARBA" id="ARBA00022553"/>
    </source>
</evidence>
<dbReference type="InterPro" id="IPR003018">
    <property type="entry name" value="GAF"/>
</dbReference>
<dbReference type="Gene3D" id="3.30.565.10">
    <property type="entry name" value="Histidine kinase-like ATPase, C-terminal domain"/>
    <property type="match status" value="1"/>
</dbReference>
<evidence type="ECO:0000256" key="10">
    <source>
        <dbReference type="SAM" id="Phobius"/>
    </source>
</evidence>
<dbReference type="InterPro" id="IPR000014">
    <property type="entry name" value="PAS"/>
</dbReference>
<dbReference type="PROSITE" id="PS50110">
    <property type="entry name" value="RESPONSE_REGULATORY"/>
    <property type="match status" value="1"/>
</dbReference>
<keyword evidence="14" id="KW-1185">Reference proteome</keyword>
<sequence length="942" mass="98329">MLALLMTSLLATALGLNLSLDRRRTEDRVLRGVSALAEAAAAQAAAMLNGLDQALLGLEGLDEDAEGVRRLQRHEALAPEGTGLFVLDAAGAVKLATARGREHIAGLQQGYAASLASLPAGEPALHVAPPLRGREGSILPLLRRLDAHRVGMALLPLQGLAGQYARLPLAKGARLLLFDAEGHRLAVHPPGPWPAGEKPARAEEVVRALRERRRASGMDRAAADGTPRYYAAVPVQGQPVMLIALQSQKEVMAPWWQRTWLLIGLALLATLAIGAGTVLVLREMARRLAARQAATARLEALARGSAQIAAMTEMPALLHRVGQLARQAAAARFAAIRLHEPASHEPVIDLKPGDAPPALAALRRLALEPGLAGDAPCLWPAQAERPAALSVPLRGADGAPLGTLLVGDADHAFDADDIAMLSQLGVLAGIAIRNRRLIGTLHHAAQEAESARGRVEFILESISDGFIALDSEWRFAYANTAARRMLKLAEGALPRQTLWQRYPILLETALVEQLHTVAARGGRAEFDITLPCEGGDRSFRMLSYPAGDGIALQFRETSQRQAAAPEALAGGALPGAAIIQAAGLAHDLGHLMAAMEETASRLPPEAAEAAEALRRSGALGQALSGALLGLIRSGRTKARPADPAALLRGLLGLLRRLAGPAVALEAEIPPSLPPLPLEAGQLESAAVNLVLNARAAMPQGGSLRLTLHRLEAAPAPLPPGPCLRLAVRDSGSGFHGAALGRAGEAGFSEKPGGHGLGLAAIAAFARRQGGAFRLSDAAGGGCLAELLLPWSPLPLPAPSKTLPPPRLEGSPCILLVEDEPSLRQRLTAQLQALGCAVHAAEDGPAALQLVEEGLRPDLLLTDVMLPGGLSGLHLAEKARHWQPSCAVLLISAYAVEAGATPGQPPLLLKPCTGDELAAALQSALTQKVLASDPLSGEKLTFQ</sequence>
<dbReference type="PANTHER" id="PTHR43065">
    <property type="entry name" value="SENSOR HISTIDINE KINASE"/>
    <property type="match status" value="1"/>
</dbReference>
<dbReference type="InterPro" id="IPR005467">
    <property type="entry name" value="His_kinase_dom"/>
</dbReference>
<evidence type="ECO:0000259" key="12">
    <source>
        <dbReference type="PROSITE" id="PS50110"/>
    </source>
</evidence>
<feature type="domain" description="Response regulatory" evidence="12">
    <location>
        <begin position="812"/>
        <end position="924"/>
    </location>
</feature>
<evidence type="ECO:0000256" key="1">
    <source>
        <dbReference type="ARBA" id="ARBA00000085"/>
    </source>
</evidence>
<dbReference type="InterPro" id="IPR013656">
    <property type="entry name" value="PAS_4"/>
</dbReference>
<comment type="caution">
    <text evidence="13">The sequence shown here is derived from an EMBL/GenBank/DDBJ whole genome shotgun (WGS) entry which is preliminary data.</text>
</comment>
<evidence type="ECO:0000256" key="9">
    <source>
        <dbReference type="PROSITE-ProRule" id="PRU00169"/>
    </source>
</evidence>
<evidence type="ECO:0000313" key="14">
    <source>
        <dbReference type="Proteomes" id="UP000245048"/>
    </source>
</evidence>
<dbReference type="InterPro" id="IPR003594">
    <property type="entry name" value="HATPase_dom"/>
</dbReference>
<keyword evidence="8" id="KW-0902">Two-component regulatory system</keyword>
<dbReference type="CDD" id="cd12915">
    <property type="entry name" value="PDC2_DGC_like"/>
    <property type="match status" value="1"/>
</dbReference>
<accession>A0A2U1V2P2</accession>
<dbReference type="Gene3D" id="3.30.450.20">
    <property type="entry name" value="PAS domain"/>
    <property type="match status" value="2"/>
</dbReference>
<keyword evidence="6" id="KW-0418">Kinase</keyword>
<dbReference type="InterPro" id="IPR011006">
    <property type="entry name" value="CheY-like_superfamily"/>
</dbReference>
<dbReference type="GO" id="GO:0000160">
    <property type="term" value="P:phosphorelay signal transduction system"/>
    <property type="evidence" value="ECO:0007669"/>
    <property type="project" value="UniProtKB-KW"/>
</dbReference>
<proteinExistence type="predicted"/>
<evidence type="ECO:0000256" key="8">
    <source>
        <dbReference type="ARBA" id="ARBA00023012"/>
    </source>
</evidence>
<feature type="modified residue" description="4-aspartylphosphate" evidence="9">
    <location>
        <position position="862"/>
    </location>
</feature>
<dbReference type="EC" id="2.7.13.3" evidence="2"/>
<comment type="catalytic activity">
    <reaction evidence="1">
        <text>ATP + protein L-histidine = ADP + protein N-phospho-L-histidine.</text>
        <dbReference type="EC" id="2.7.13.3"/>
    </reaction>
</comment>
<organism evidence="13 14">
    <name type="scientific">Teichococcus aestuarii</name>
    <dbReference type="NCBI Taxonomy" id="568898"/>
    <lineage>
        <taxon>Bacteria</taxon>
        <taxon>Pseudomonadati</taxon>
        <taxon>Pseudomonadota</taxon>
        <taxon>Alphaproteobacteria</taxon>
        <taxon>Acetobacterales</taxon>
        <taxon>Roseomonadaceae</taxon>
        <taxon>Roseomonas</taxon>
    </lineage>
</organism>
<dbReference type="PANTHER" id="PTHR43065:SF10">
    <property type="entry name" value="PEROXIDE STRESS-ACTIVATED HISTIDINE KINASE MAK3"/>
    <property type="match status" value="1"/>
</dbReference>
<dbReference type="SMART" id="SM00387">
    <property type="entry name" value="HATPase_c"/>
    <property type="match status" value="1"/>
</dbReference>
<dbReference type="GO" id="GO:0004673">
    <property type="term" value="F:protein histidine kinase activity"/>
    <property type="evidence" value="ECO:0007669"/>
    <property type="project" value="UniProtKB-EC"/>
</dbReference>
<dbReference type="InterPro" id="IPR004358">
    <property type="entry name" value="Sig_transdc_His_kin-like_C"/>
</dbReference>
<dbReference type="SUPFAM" id="SSF55781">
    <property type="entry name" value="GAF domain-like"/>
    <property type="match status" value="1"/>
</dbReference>
<evidence type="ECO:0000256" key="2">
    <source>
        <dbReference type="ARBA" id="ARBA00012438"/>
    </source>
</evidence>
<protein>
    <recommendedName>
        <fullName evidence="2">histidine kinase</fullName>
        <ecNumber evidence="2">2.7.13.3</ecNumber>
    </recommendedName>
</protein>
<dbReference type="SMART" id="SM00091">
    <property type="entry name" value="PAS"/>
    <property type="match status" value="1"/>
</dbReference>
<dbReference type="GO" id="GO:0005524">
    <property type="term" value="F:ATP binding"/>
    <property type="evidence" value="ECO:0007669"/>
    <property type="project" value="UniProtKB-KW"/>
</dbReference>
<dbReference type="Gene3D" id="3.30.450.40">
    <property type="match status" value="1"/>
</dbReference>
<dbReference type="EMBL" id="PDOA01000009">
    <property type="protein sequence ID" value="PWC28154.1"/>
    <property type="molecule type" value="Genomic_DNA"/>
</dbReference>
<keyword evidence="10" id="KW-0472">Membrane</keyword>
<feature type="domain" description="Histidine kinase" evidence="11">
    <location>
        <begin position="583"/>
        <end position="792"/>
    </location>
</feature>
<gene>
    <name evidence="13" type="ORF">CR165_14585</name>
</gene>
<evidence type="ECO:0000256" key="5">
    <source>
        <dbReference type="ARBA" id="ARBA00022741"/>
    </source>
</evidence>
<reference evidence="14" key="1">
    <citation type="submission" date="2017-10" db="EMBL/GenBank/DDBJ databases">
        <authorList>
            <person name="Toshchakov S.V."/>
            <person name="Goeva M.A."/>
        </authorList>
    </citation>
    <scope>NUCLEOTIDE SEQUENCE [LARGE SCALE GENOMIC DNA]</scope>
    <source>
        <strain evidence="14">JR1/69-1-13</strain>
    </source>
</reference>
<keyword evidence="4" id="KW-0808">Transferase</keyword>
<evidence type="ECO:0000256" key="7">
    <source>
        <dbReference type="ARBA" id="ARBA00022840"/>
    </source>
</evidence>
<evidence type="ECO:0000313" key="13">
    <source>
        <dbReference type="EMBL" id="PWC28154.1"/>
    </source>
</evidence>
<dbReference type="Gene3D" id="3.40.50.2300">
    <property type="match status" value="1"/>
</dbReference>
<dbReference type="PRINTS" id="PR00344">
    <property type="entry name" value="BCTRLSENSOR"/>
</dbReference>
<dbReference type="SUPFAM" id="SSF52172">
    <property type="entry name" value="CheY-like"/>
    <property type="match status" value="1"/>
</dbReference>
<dbReference type="AlphaFoldDB" id="A0A2U1V2P2"/>
<keyword evidence="7" id="KW-0067">ATP-binding</keyword>
<dbReference type="InterPro" id="IPR036890">
    <property type="entry name" value="HATPase_C_sf"/>
</dbReference>
<dbReference type="InterPro" id="IPR035965">
    <property type="entry name" value="PAS-like_dom_sf"/>
</dbReference>
<name>A0A2U1V2P2_9PROT</name>
<keyword evidence="10" id="KW-1133">Transmembrane helix</keyword>